<feature type="transmembrane region" description="Helical" evidence="7">
    <location>
        <begin position="330"/>
        <end position="350"/>
    </location>
</feature>
<dbReference type="Pfam" id="PF00873">
    <property type="entry name" value="ACR_tran"/>
    <property type="match status" value="1"/>
</dbReference>
<evidence type="ECO:0000256" key="3">
    <source>
        <dbReference type="ARBA" id="ARBA00022475"/>
    </source>
</evidence>
<dbReference type="Gene3D" id="3.30.2090.10">
    <property type="entry name" value="Multidrug efflux transporter AcrB TolC docking domain, DN and DC subdomains"/>
    <property type="match status" value="2"/>
</dbReference>
<feature type="transmembrane region" description="Helical" evidence="7">
    <location>
        <begin position="520"/>
        <end position="540"/>
    </location>
</feature>
<keyword evidence="3" id="KW-1003">Cell membrane</keyword>
<evidence type="ECO:0000256" key="5">
    <source>
        <dbReference type="ARBA" id="ARBA00022989"/>
    </source>
</evidence>
<evidence type="ECO:0000313" key="9">
    <source>
        <dbReference type="Proteomes" id="UP000317778"/>
    </source>
</evidence>
<dbReference type="EMBL" id="NJBO01000012">
    <property type="protein sequence ID" value="TKJ41952.1"/>
    <property type="molecule type" value="Genomic_DNA"/>
</dbReference>
<evidence type="ECO:0000256" key="6">
    <source>
        <dbReference type="ARBA" id="ARBA00023136"/>
    </source>
</evidence>
<keyword evidence="5 7" id="KW-1133">Transmembrane helix</keyword>
<dbReference type="InterPro" id="IPR004763">
    <property type="entry name" value="CusA-like"/>
</dbReference>
<organism evidence="8 9">
    <name type="scientific">candidate division TA06 bacterium B3_TA06</name>
    <dbReference type="NCBI Taxonomy" id="2012487"/>
    <lineage>
        <taxon>Bacteria</taxon>
        <taxon>Bacteria division TA06</taxon>
    </lineage>
</organism>
<evidence type="ECO:0000256" key="4">
    <source>
        <dbReference type="ARBA" id="ARBA00022692"/>
    </source>
</evidence>
<evidence type="ECO:0000256" key="1">
    <source>
        <dbReference type="ARBA" id="ARBA00004651"/>
    </source>
</evidence>
<dbReference type="NCBIfam" id="TIGR00914">
    <property type="entry name" value="2A0601"/>
    <property type="match status" value="1"/>
</dbReference>
<dbReference type="SUPFAM" id="SSF82866">
    <property type="entry name" value="Multidrug efflux transporter AcrB transmembrane domain"/>
    <property type="match status" value="2"/>
</dbReference>
<dbReference type="InterPro" id="IPR027463">
    <property type="entry name" value="AcrB_DN_DC_subdom"/>
</dbReference>
<sequence length="1024" mass="111587">MFSWLLKNRLLILAFFLLLLGAGIWALTETPVDAIPDVGENQQIVFTEWMGRSPKDVEDQVTYPLSVQLQGLPGVKEVRGQSGFGFSMIYVIFADNVDFYWARTRVLERLAQLKGELPPDAVPVLGPDATGLGQVFWYTVEGEGYSLDELRAIQDFYIGYQLQSVQGVAEVAAVGGFVRQYQVDVDPNRLADHGISIHELSRAIERSNVDVGAKVIQQGGMEFVVRGIGFIKDVEDIENIVITARDGIPIYVRNVATVQLGPAFRRGALDKNGQEAVGGVVIVRYGSNPLEVIKKVKTKIAEIEPGLPQGVKIVPFYDRSGLINRTIGTLRTTLIIEIIIVILVVTLFLLHFASTFAVSLVLPVGVATSFVFMKIIGITSNVMSLGGVAIAVGVMVDYGIIMTENIFRRRAEAPGEPPLKVTAQAAREVAPPILVAILTTLISFAPVFALTGQEGKLFGPLAWTKTLAIGAAALISLFLIPVLTSFILRGRLRKVEENPVSHAIVRGYRPILNWALKHKLVVVITAAVITVGGLATVPFIGGEFMPPLDEGSILFMPVTLPSASLPQVMQVMRTQDSVLSTFPEVSSVVGKLGRAETATDPAPVSMIETVINLKPRRKWRRGMTKEKLIGEMDAALQIPGVSNIWTQPIINRIDMLATGIRTQVGAKIMGPDIRELERIGLEVERVLREVPGAADLFTERPVGKPYVEIEINRRQAARYGLSVGDVQNVLMTAVGGMEVTTIFAGRERYGLQLRYPRAMRTEVRDLERVLVPTKQGAVVPLGQIAAIKRTMGPAMINSTNGIPRSYVLANVRGRDVMSFVREASRTVASRVELPPGYSISWGGSFTHQVSARKRLSIIVPISLLIILLILYQGFKSFRDLGIIALGLPLSIAGGLLLQIILGYNFSVAVWVGYIALFGVATDSGVLMMSVLRNRLKDKLFRDPKAVRDGVLDAASLRVRPALMTVATTMLAMVVILFSQGTGSEVVKPMAAPTVGGLLTATAANLILVPVLYSWFAERRTQRKI</sequence>
<keyword evidence="2" id="KW-0813">Transport</keyword>
<dbReference type="Proteomes" id="UP000317778">
    <property type="component" value="Unassembled WGS sequence"/>
</dbReference>
<dbReference type="PANTHER" id="PTHR32063:SF19">
    <property type="entry name" value="CATION EFFLUX SYSTEM PROTEIN CUSA"/>
    <property type="match status" value="1"/>
</dbReference>
<dbReference type="PRINTS" id="PR00702">
    <property type="entry name" value="ACRIFLAVINRP"/>
</dbReference>
<feature type="transmembrane region" description="Helical" evidence="7">
    <location>
        <begin position="881"/>
        <end position="901"/>
    </location>
</feature>
<name>A0A532V494_UNCT6</name>
<dbReference type="Gene3D" id="3.30.70.1320">
    <property type="entry name" value="Multidrug efflux transporter AcrB pore domain like"/>
    <property type="match status" value="1"/>
</dbReference>
<feature type="transmembrane region" description="Helical" evidence="7">
    <location>
        <begin position="429"/>
        <end position="448"/>
    </location>
</feature>
<dbReference type="Gene3D" id="3.30.70.1440">
    <property type="entry name" value="Multidrug efflux transporter AcrB pore domain"/>
    <property type="match status" value="1"/>
</dbReference>
<accession>A0A532V494</accession>
<comment type="subcellular location">
    <subcellularLocation>
        <location evidence="1">Cell membrane</location>
        <topology evidence="1">Multi-pass membrane protein</topology>
    </subcellularLocation>
</comment>
<dbReference type="SUPFAM" id="SSF82714">
    <property type="entry name" value="Multidrug efflux transporter AcrB TolC docking domain, DN and DC subdomains"/>
    <property type="match status" value="2"/>
</dbReference>
<feature type="transmembrane region" description="Helical" evidence="7">
    <location>
        <begin position="961"/>
        <end position="982"/>
    </location>
</feature>
<feature type="transmembrane region" description="Helical" evidence="7">
    <location>
        <begin position="468"/>
        <end position="488"/>
    </location>
</feature>
<gene>
    <name evidence="8" type="ORF">CEE36_07820</name>
</gene>
<comment type="caution">
    <text evidence="8">The sequence shown here is derived from an EMBL/GenBank/DDBJ whole genome shotgun (WGS) entry which is preliminary data.</text>
</comment>
<feature type="transmembrane region" description="Helical" evidence="7">
    <location>
        <begin position="907"/>
        <end position="931"/>
    </location>
</feature>
<dbReference type="PANTHER" id="PTHR32063">
    <property type="match status" value="1"/>
</dbReference>
<feature type="transmembrane region" description="Helical" evidence="7">
    <location>
        <begin position="382"/>
        <end position="401"/>
    </location>
</feature>
<evidence type="ECO:0000313" key="8">
    <source>
        <dbReference type="EMBL" id="TKJ41952.1"/>
    </source>
</evidence>
<dbReference type="InterPro" id="IPR001036">
    <property type="entry name" value="Acrflvin-R"/>
</dbReference>
<dbReference type="GO" id="GO:0008324">
    <property type="term" value="F:monoatomic cation transmembrane transporter activity"/>
    <property type="evidence" value="ECO:0007669"/>
    <property type="project" value="InterPro"/>
</dbReference>
<dbReference type="SUPFAM" id="SSF82693">
    <property type="entry name" value="Multidrug efflux transporter AcrB pore domain, PN1, PN2, PC1 and PC2 subdomains"/>
    <property type="match status" value="2"/>
</dbReference>
<protein>
    <submittedName>
        <fullName evidence="8">CusA/CzcA family heavy metal efflux RND transporter</fullName>
    </submittedName>
</protein>
<keyword evidence="4 7" id="KW-0812">Transmembrane</keyword>
<keyword evidence="6 7" id="KW-0472">Membrane</keyword>
<feature type="transmembrane region" description="Helical" evidence="7">
    <location>
        <begin position="994"/>
        <end position="1015"/>
    </location>
</feature>
<feature type="transmembrane region" description="Helical" evidence="7">
    <location>
        <begin position="855"/>
        <end position="874"/>
    </location>
</feature>
<evidence type="ECO:0000256" key="7">
    <source>
        <dbReference type="SAM" id="Phobius"/>
    </source>
</evidence>
<dbReference type="Gene3D" id="1.20.1640.10">
    <property type="entry name" value="Multidrug efflux transporter AcrB transmembrane domain"/>
    <property type="match status" value="2"/>
</dbReference>
<proteinExistence type="predicted"/>
<dbReference type="GO" id="GO:0005886">
    <property type="term" value="C:plasma membrane"/>
    <property type="evidence" value="ECO:0007669"/>
    <property type="project" value="UniProtKB-SubCell"/>
</dbReference>
<dbReference type="GO" id="GO:0042910">
    <property type="term" value="F:xenobiotic transmembrane transporter activity"/>
    <property type="evidence" value="ECO:0007669"/>
    <property type="project" value="TreeGrafter"/>
</dbReference>
<reference evidence="8 9" key="1">
    <citation type="submission" date="2017-06" db="EMBL/GenBank/DDBJ databases">
        <title>Novel microbial phyla capable of carbon fixation and sulfur reduction in deep-sea sediments.</title>
        <authorList>
            <person name="Huang J."/>
            <person name="Baker B."/>
            <person name="Wang Y."/>
        </authorList>
    </citation>
    <scope>NUCLEOTIDE SEQUENCE [LARGE SCALE GENOMIC DNA]</scope>
    <source>
        <strain evidence="8">B3_TA06</strain>
    </source>
</reference>
<dbReference type="AlphaFoldDB" id="A0A532V494"/>
<feature type="transmembrane region" description="Helical" evidence="7">
    <location>
        <begin position="357"/>
        <end position="376"/>
    </location>
</feature>
<dbReference type="Gene3D" id="3.30.70.1430">
    <property type="entry name" value="Multidrug efflux transporter AcrB pore domain"/>
    <property type="match status" value="2"/>
</dbReference>
<evidence type="ECO:0000256" key="2">
    <source>
        <dbReference type="ARBA" id="ARBA00022448"/>
    </source>
</evidence>